<name>A0A5P2AML8_STRVZ</name>
<evidence type="ECO:0000313" key="3">
    <source>
        <dbReference type="Proteomes" id="UP000324106"/>
    </source>
</evidence>
<protein>
    <submittedName>
        <fullName evidence="2">Uncharacterized protein</fullName>
    </submittedName>
</protein>
<evidence type="ECO:0000313" key="2">
    <source>
        <dbReference type="EMBL" id="QES18790.1"/>
    </source>
</evidence>
<proteinExistence type="predicted"/>
<gene>
    <name evidence="2" type="ORF">DEJ46_06570</name>
</gene>
<sequence length="176" mass="19756">MESLRRWAGFEPVDLARLPTITAEAYDGATVARLTTHITAALNTRLQAWADMLVRAVDAATDEFSAGRELAQARTGLRSIRDLADHHGLPERLRERLTELVDRQIPELQAQLERLLEEAAREEPEARWIEERRRTLRDNALTAVLAEPPATAPHPGGADAWSYDPAAAPRRRVLRD</sequence>
<dbReference type="AlphaFoldDB" id="A0A5P2AML8"/>
<evidence type="ECO:0000256" key="1">
    <source>
        <dbReference type="SAM" id="MobiDB-lite"/>
    </source>
</evidence>
<reference evidence="2 3" key="1">
    <citation type="submission" date="2018-05" db="EMBL/GenBank/DDBJ databases">
        <title>Streptomyces venezuelae.</title>
        <authorList>
            <person name="Kim W."/>
            <person name="Lee N."/>
            <person name="Cho B.-K."/>
        </authorList>
    </citation>
    <scope>NUCLEOTIDE SEQUENCE [LARGE SCALE GENOMIC DNA]</scope>
    <source>
        <strain evidence="2 3">ATCC 15068</strain>
    </source>
</reference>
<accession>A0A5P2AML8</accession>
<feature type="region of interest" description="Disordered" evidence="1">
    <location>
        <begin position="147"/>
        <end position="176"/>
    </location>
</feature>
<organism evidence="2 3">
    <name type="scientific">Streptomyces venezuelae</name>
    <dbReference type="NCBI Taxonomy" id="54571"/>
    <lineage>
        <taxon>Bacteria</taxon>
        <taxon>Bacillati</taxon>
        <taxon>Actinomycetota</taxon>
        <taxon>Actinomycetes</taxon>
        <taxon>Kitasatosporales</taxon>
        <taxon>Streptomycetaceae</taxon>
        <taxon>Streptomyces</taxon>
    </lineage>
</organism>
<dbReference type="Proteomes" id="UP000324106">
    <property type="component" value="Chromosome"/>
</dbReference>
<dbReference type="EMBL" id="CP029194">
    <property type="protein sequence ID" value="QES18790.1"/>
    <property type="molecule type" value="Genomic_DNA"/>
</dbReference>